<name>A0A1D1UMB6_RAMVA</name>
<protein>
    <submittedName>
        <fullName evidence="1">Uncharacterized protein</fullName>
    </submittedName>
</protein>
<sequence>MNLYRSWLRFSCVYIFQIHFQLIIQTYFSSLIFVPHVEARSGPLSDPDDYGIVTSAPAVKTTTEANMTAVASKFRDAFSRNRGARREEVLSALESGFKPVKLSLKRDPRAEEVTFGDGYNLGYVPAAGEKGTFIASTGSSGTSKVLSVSASSKDSAPLSAVSAFDELDGQPSDSGYNQNGVDSGWSKVNYKGSSGKYAKAGYTAAASTYGDSYGGWGGDSYGGRGGYGGGSYGGDDSYGGGPSYGGWGGDGQDNTLVYALAIKLKQLREDYDYDIAARDAYIASMNSGGSRRGGGLFGR</sequence>
<reference evidence="1 2" key="1">
    <citation type="journal article" date="2016" name="Nat. Commun.">
        <title>Extremotolerant tardigrade genome and improved radiotolerance of human cultured cells by tardigrade-unique protein.</title>
        <authorList>
            <person name="Hashimoto T."/>
            <person name="Horikawa D.D."/>
            <person name="Saito Y."/>
            <person name="Kuwahara H."/>
            <person name="Kozuka-Hata H."/>
            <person name="Shin-I T."/>
            <person name="Minakuchi Y."/>
            <person name="Ohishi K."/>
            <person name="Motoyama A."/>
            <person name="Aizu T."/>
            <person name="Enomoto A."/>
            <person name="Kondo K."/>
            <person name="Tanaka S."/>
            <person name="Hara Y."/>
            <person name="Koshikawa S."/>
            <person name="Sagara H."/>
            <person name="Miura T."/>
            <person name="Yokobori S."/>
            <person name="Miyagawa K."/>
            <person name="Suzuki Y."/>
            <person name="Kubo T."/>
            <person name="Oyama M."/>
            <person name="Kohara Y."/>
            <person name="Fujiyama A."/>
            <person name="Arakawa K."/>
            <person name="Katayama T."/>
            <person name="Toyoda A."/>
            <person name="Kunieda T."/>
        </authorList>
    </citation>
    <scope>NUCLEOTIDE SEQUENCE [LARGE SCALE GENOMIC DNA]</scope>
    <source>
        <strain evidence="1 2">YOKOZUNA-1</strain>
    </source>
</reference>
<comment type="caution">
    <text evidence="1">The sequence shown here is derived from an EMBL/GenBank/DDBJ whole genome shotgun (WGS) entry which is preliminary data.</text>
</comment>
<gene>
    <name evidence="1" type="primary">RvY_02982</name>
    <name evidence="1" type="synonym">RvY_02982.1</name>
    <name evidence="1" type="ORF">RvY_02982-1</name>
</gene>
<organism evidence="1 2">
    <name type="scientific">Ramazzottius varieornatus</name>
    <name type="common">Water bear</name>
    <name type="synonym">Tardigrade</name>
    <dbReference type="NCBI Taxonomy" id="947166"/>
    <lineage>
        <taxon>Eukaryota</taxon>
        <taxon>Metazoa</taxon>
        <taxon>Ecdysozoa</taxon>
        <taxon>Tardigrada</taxon>
        <taxon>Eutardigrada</taxon>
        <taxon>Parachela</taxon>
        <taxon>Hypsibioidea</taxon>
        <taxon>Ramazzottiidae</taxon>
        <taxon>Ramazzottius</taxon>
    </lineage>
</organism>
<accession>A0A1D1UMB6</accession>
<dbReference type="Proteomes" id="UP000186922">
    <property type="component" value="Unassembled WGS sequence"/>
</dbReference>
<dbReference type="AlphaFoldDB" id="A0A1D1UMB6"/>
<dbReference type="EMBL" id="BDGG01000001">
    <property type="protein sequence ID" value="GAU90581.1"/>
    <property type="molecule type" value="Genomic_DNA"/>
</dbReference>
<keyword evidence="2" id="KW-1185">Reference proteome</keyword>
<evidence type="ECO:0000313" key="1">
    <source>
        <dbReference type="EMBL" id="GAU90581.1"/>
    </source>
</evidence>
<evidence type="ECO:0000313" key="2">
    <source>
        <dbReference type="Proteomes" id="UP000186922"/>
    </source>
</evidence>
<proteinExistence type="predicted"/>